<protein>
    <submittedName>
        <fullName evidence="1">Uncharacterized protein</fullName>
    </submittedName>
</protein>
<gene>
    <name evidence="1" type="ORF">MEDL_60804</name>
</gene>
<keyword evidence="2" id="KW-1185">Reference proteome</keyword>
<accession>A0A8S3UXJ2</accession>
<proteinExistence type="predicted"/>
<dbReference type="Proteomes" id="UP000683360">
    <property type="component" value="Unassembled WGS sequence"/>
</dbReference>
<dbReference type="PANTHER" id="PTHR33050">
    <property type="entry name" value="REVERSE TRANSCRIPTASE DOMAIN-CONTAINING PROTEIN"/>
    <property type="match status" value="1"/>
</dbReference>
<dbReference type="EMBL" id="CAJPWZ010002957">
    <property type="protein sequence ID" value="CAG2248991.1"/>
    <property type="molecule type" value="Genomic_DNA"/>
</dbReference>
<dbReference type="OrthoDB" id="6019648at2759"/>
<evidence type="ECO:0000313" key="2">
    <source>
        <dbReference type="Proteomes" id="UP000683360"/>
    </source>
</evidence>
<dbReference type="InterPro" id="IPR052055">
    <property type="entry name" value="Hepadnavirus_pol/RT"/>
</dbReference>
<comment type="caution">
    <text evidence="1">The sequence shown here is derived from an EMBL/GenBank/DDBJ whole genome shotgun (WGS) entry which is preliminary data.</text>
</comment>
<name>A0A8S3UXJ2_MYTED</name>
<reference evidence="1" key="1">
    <citation type="submission" date="2021-03" db="EMBL/GenBank/DDBJ databases">
        <authorList>
            <person name="Bekaert M."/>
        </authorList>
    </citation>
    <scope>NUCLEOTIDE SEQUENCE</scope>
</reference>
<organism evidence="1 2">
    <name type="scientific">Mytilus edulis</name>
    <name type="common">Blue mussel</name>
    <dbReference type="NCBI Taxonomy" id="6550"/>
    <lineage>
        <taxon>Eukaryota</taxon>
        <taxon>Metazoa</taxon>
        <taxon>Spiralia</taxon>
        <taxon>Lophotrochozoa</taxon>
        <taxon>Mollusca</taxon>
        <taxon>Bivalvia</taxon>
        <taxon>Autobranchia</taxon>
        <taxon>Pteriomorphia</taxon>
        <taxon>Mytilida</taxon>
        <taxon>Mytiloidea</taxon>
        <taxon>Mytilidae</taxon>
        <taxon>Mytilinae</taxon>
        <taxon>Mytilus</taxon>
    </lineage>
</organism>
<evidence type="ECO:0000313" key="1">
    <source>
        <dbReference type="EMBL" id="CAG2248991.1"/>
    </source>
</evidence>
<dbReference type="AlphaFoldDB" id="A0A8S3UXJ2"/>
<dbReference type="PANTHER" id="PTHR33050:SF8">
    <property type="entry name" value="REVERSE TRANSCRIPTASE DOMAIN-CONTAINING PROTEIN"/>
    <property type="match status" value="1"/>
</dbReference>
<sequence length="165" mass="18759">MGVPLAEDKTVLPVEILTFLGIEFDTFAMELWRPKVKLIEIKQRITVILGGKKAKLRELQSLIELLNLACQVVVPGRAFCRRLIDPTCNLKEAWHRIRVSSEMQDDLQMSRLALQTVSTTSRQGTYSNAKPTMEILDVEVEKLVHFSMAKNTWKTYKTALVASKV</sequence>